<dbReference type="AlphaFoldDB" id="A0A699VBC2"/>
<gene>
    <name evidence="1" type="ORF">Tci_903392</name>
</gene>
<protein>
    <submittedName>
        <fullName evidence="1">Uncharacterized protein</fullName>
    </submittedName>
</protein>
<name>A0A699VBC2_TANCI</name>
<feature type="non-terminal residue" evidence="1">
    <location>
        <position position="1"/>
    </location>
</feature>
<sequence length="109" mass="12501">RIWCSRYFRSIKIFLVSPTSSFLSTGTSTPAQQDSSEALTDLRNDWWKPLHEKERPASPGPTWTIPSSNVSDIENNWATALVSAYETLTENSLLAKPRDMTNFLNWYCR</sequence>
<accession>A0A699VBC2</accession>
<proteinExistence type="predicted"/>
<comment type="caution">
    <text evidence="1">The sequence shown here is derived from an EMBL/GenBank/DDBJ whole genome shotgun (WGS) entry which is preliminary data.</text>
</comment>
<dbReference type="EMBL" id="BKCJ011413959">
    <property type="protein sequence ID" value="GFD31423.1"/>
    <property type="molecule type" value="Genomic_DNA"/>
</dbReference>
<organism evidence="1">
    <name type="scientific">Tanacetum cinerariifolium</name>
    <name type="common">Dalmatian daisy</name>
    <name type="synonym">Chrysanthemum cinerariifolium</name>
    <dbReference type="NCBI Taxonomy" id="118510"/>
    <lineage>
        <taxon>Eukaryota</taxon>
        <taxon>Viridiplantae</taxon>
        <taxon>Streptophyta</taxon>
        <taxon>Embryophyta</taxon>
        <taxon>Tracheophyta</taxon>
        <taxon>Spermatophyta</taxon>
        <taxon>Magnoliopsida</taxon>
        <taxon>eudicotyledons</taxon>
        <taxon>Gunneridae</taxon>
        <taxon>Pentapetalae</taxon>
        <taxon>asterids</taxon>
        <taxon>campanulids</taxon>
        <taxon>Asterales</taxon>
        <taxon>Asteraceae</taxon>
        <taxon>Asteroideae</taxon>
        <taxon>Anthemideae</taxon>
        <taxon>Anthemidinae</taxon>
        <taxon>Tanacetum</taxon>
    </lineage>
</organism>
<reference evidence="1" key="1">
    <citation type="journal article" date="2019" name="Sci. Rep.">
        <title>Draft genome of Tanacetum cinerariifolium, the natural source of mosquito coil.</title>
        <authorList>
            <person name="Yamashiro T."/>
            <person name="Shiraishi A."/>
            <person name="Satake H."/>
            <person name="Nakayama K."/>
        </authorList>
    </citation>
    <scope>NUCLEOTIDE SEQUENCE</scope>
</reference>
<evidence type="ECO:0000313" key="1">
    <source>
        <dbReference type="EMBL" id="GFD31423.1"/>
    </source>
</evidence>